<evidence type="ECO:0000256" key="1">
    <source>
        <dbReference type="SAM" id="MobiDB-lite"/>
    </source>
</evidence>
<dbReference type="Proteomes" id="UP000295525">
    <property type="component" value="Unassembled WGS sequence"/>
</dbReference>
<comment type="caution">
    <text evidence="2">The sequence shown here is derived from an EMBL/GenBank/DDBJ whole genome shotgun (WGS) entry which is preliminary data.</text>
</comment>
<feature type="region of interest" description="Disordered" evidence="1">
    <location>
        <begin position="45"/>
        <end position="65"/>
    </location>
</feature>
<organism evidence="2 3">
    <name type="scientific">Paralcaligenes ureilyticus</name>
    <dbReference type="NCBI Taxonomy" id="627131"/>
    <lineage>
        <taxon>Bacteria</taxon>
        <taxon>Pseudomonadati</taxon>
        <taxon>Pseudomonadota</taxon>
        <taxon>Betaproteobacteria</taxon>
        <taxon>Burkholderiales</taxon>
        <taxon>Alcaligenaceae</taxon>
        <taxon>Paralcaligenes</taxon>
    </lineage>
</organism>
<sequence>MLRSGARAISYFILEIYMKTVKPFLSTLILGLCAIAFSAQSQTSMPTAPSSSNMKSSISTTPGAMGTMSKEQIKAKYLMDKEECMSMNGNAKDMCMKKAKNDSDQAWERVDPKHKAVH</sequence>
<accession>A0A4R3MAL2</accession>
<proteinExistence type="predicted"/>
<evidence type="ECO:0000313" key="2">
    <source>
        <dbReference type="EMBL" id="TCT10172.1"/>
    </source>
</evidence>
<evidence type="ECO:0000313" key="3">
    <source>
        <dbReference type="Proteomes" id="UP000295525"/>
    </source>
</evidence>
<feature type="compositionally biased region" description="Low complexity" evidence="1">
    <location>
        <begin position="50"/>
        <end position="59"/>
    </location>
</feature>
<protein>
    <submittedName>
        <fullName evidence="2">Uncharacterized protein</fullName>
    </submittedName>
</protein>
<dbReference type="EMBL" id="SMAJ01000002">
    <property type="protein sequence ID" value="TCT10172.1"/>
    <property type="molecule type" value="Genomic_DNA"/>
</dbReference>
<reference evidence="2 3" key="1">
    <citation type="submission" date="2019-03" db="EMBL/GenBank/DDBJ databases">
        <title>Genomic Encyclopedia of Type Strains, Phase IV (KMG-IV): sequencing the most valuable type-strain genomes for metagenomic binning, comparative biology and taxonomic classification.</title>
        <authorList>
            <person name="Goeker M."/>
        </authorList>
    </citation>
    <scope>NUCLEOTIDE SEQUENCE [LARGE SCALE GENOMIC DNA]</scope>
    <source>
        <strain evidence="2 3">DSM 24591</strain>
    </source>
</reference>
<keyword evidence="3" id="KW-1185">Reference proteome</keyword>
<name>A0A4R3MAL2_9BURK</name>
<dbReference type="AlphaFoldDB" id="A0A4R3MAL2"/>
<gene>
    <name evidence="2" type="ORF">EDC26_102128</name>
</gene>